<feature type="compositionally biased region" description="Basic and acidic residues" evidence="1">
    <location>
        <begin position="28"/>
        <end position="40"/>
    </location>
</feature>
<evidence type="ECO:0000313" key="3">
    <source>
        <dbReference type="Proteomes" id="UP001140562"/>
    </source>
</evidence>
<dbReference type="Proteomes" id="UP001140562">
    <property type="component" value="Unassembled WGS sequence"/>
</dbReference>
<evidence type="ECO:0000256" key="1">
    <source>
        <dbReference type="SAM" id="MobiDB-lite"/>
    </source>
</evidence>
<protein>
    <submittedName>
        <fullName evidence="2">Uncharacterized protein</fullName>
    </submittedName>
</protein>
<keyword evidence="3" id="KW-1185">Reference proteome</keyword>
<organism evidence="2 3">
    <name type="scientific">Didymella glomerata</name>
    <dbReference type="NCBI Taxonomy" id="749621"/>
    <lineage>
        <taxon>Eukaryota</taxon>
        <taxon>Fungi</taxon>
        <taxon>Dikarya</taxon>
        <taxon>Ascomycota</taxon>
        <taxon>Pezizomycotina</taxon>
        <taxon>Dothideomycetes</taxon>
        <taxon>Pleosporomycetidae</taxon>
        <taxon>Pleosporales</taxon>
        <taxon>Pleosporineae</taxon>
        <taxon>Didymellaceae</taxon>
        <taxon>Didymella</taxon>
    </lineage>
</organism>
<comment type="caution">
    <text evidence="2">The sequence shown here is derived from an EMBL/GenBank/DDBJ whole genome shotgun (WGS) entry which is preliminary data.</text>
</comment>
<reference evidence="2" key="1">
    <citation type="submission" date="2022-10" db="EMBL/GenBank/DDBJ databases">
        <title>Tapping the CABI collections for fungal endophytes: first genome assemblies for Collariella, Neodidymelliopsis, Ascochyta clinopodiicola, Didymella pomorum, Didymosphaeria variabile, Neocosmospora piperis and Neocucurbitaria cava.</title>
        <authorList>
            <person name="Hill R."/>
        </authorList>
    </citation>
    <scope>NUCLEOTIDE SEQUENCE</scope>
    <source>
        <strain evidence="2">IMI 360193</strain>
    </source>
</reference>
<evidence type="ECO:0000313" key="2">
    <source>
        <dbReference type="EMBL" id="KAJ4343536.1"/>
    </source>
</evidence>
<feature type="region of interest" description="Disordered" evidence="1">
    <location>
        <begin position="28"/>
        <end position="145"/>
    </location>
</feature>
<dbReference type="EMBL" id="JAPEUV010000002">
    <property type="protein sequence ID" value="KAJ4343536.1"/>
    <property type="molecule type" value="Genomic_DNA"/>
</dbReference>
<gene>
    <name evidence="2" type="ORF">N0V87_000303</name>
</gene>
<accession>A0A9W8X8D6</accession>
<dbReference type="OrthoDB" id="6270329at2759"/>
<sequence length="203" mass="22418">MSASDSPYNANAYPLRAQYSFQNLDWNFDHLPADDPHHEPVPAPQADDWDFDDWLNNPANEADPAFAYTNATPYNMSSSRAQPGRLPNGYVDLTSPHVDLTEPDTPPRRRKRESPTPGPSSKRLKRDAGNAAESASKSPDAPIEQIDLSQDDGVLDVLKKQREDAIKAQAKPVETVTTFNSFNCVICMDRPTDITATACGMSR</sequence>
<proteinExistence type="predicted"/>
<name>A0A9W8X8D6_9PLEO</name>
<feature type="compositionally biased region" description="Polar residues" evidence="1">
    <location>
        <begin position="69"/>
        <end position="81"/>
    </location>
</feature>
<dbReference type="AlphaFoldDB" id="A0A9W8X8D6"/>